<protein>
    <recommendedName>
        <fullName evidence="3">Glycosyl transferase family 1 domain-containing protein</fullName>
    </recommendedName>
</protein>
<dbReference type="EMBL" id="PFXE01000011">
    <property type="protein sequence ID" value="PJA34133.1"/>
    <property type="molecule type" value="Genomic_DNA"/>
</dbReference>
<reference evidence="2" key="1">
    <citation type="submission" date="2017-09" db="EMBL/GenBank/DDBJ databases">
        <title>Depth-based differentiation of microbial function through sediment-hosted aquifers and enrichment of novel symbionts in the deep terrestrial subsurface.</title>
        <authorList>
            <person name="Probst A.J."/>
            <person name="Ladd B."/>
            <person name="Jarett J.K."/>
            <person name="Geller-Mcgrath D.E."/>
            <person name="Sieber C.M.K."/>
            <person name="Emerson J.B."/>
            <person name="Anantharaman K."/>
            <person name="Thomas B.C."/>
            <person name="Malmstrom R."/>
            <person name="Stieglmeier M."/>
            <person name="Klingl A."/>
            <person name="Woyke T."/>
            <person name="Ryan C.M."/>
            <person name="Banfield J.F."/>
        </authorList>
    </citation>
    <scope>NUCLEOTIDE SEQUENCE [LARGE SCALE GENOMIC DNA]</scope>
</reference>
<dbReference type="Proteomes" id="UP000231487">
    <property type="component" value="Unassembled WGS sequence"/>
</dbReference>
<dbReference type="AlphaFoldDB" id="A0A2M7WV89"/>
<evidence type="ECO:0000313" key="2">
    <source>
        <dbReference type="Proteomes" id="UP000231487"/>
    </source>
</evidence>
<name>A0A2M7WV89_9BACT</name>
<dbReference type="Gene3D" id="3.40.50.2000">
    <property type="entry name" value="Glycogen Phosphorylase B"/>
    <property type="match status" value="2"/>
</dbReference>
<accession>A0A2M7WV89</accession>
<organism evidence="1 2">
    <name type="scientific">Candidatus Zambryskibacteria bacterium CG_4_9_14_3_um_filter_40_16</name>
    <dbReference type="NCBI Taxonomy" id="1975111"/>
    <lineage>
        <taxon>Bacteria</taxon>
        <taxon>Candidatus Zambryskiibacteriota</taxon>
    </lineage>
</organism>
<evidence type="ECO:0000313" key="1">
    <source>
        <dbReference type="EMBL" id="PJA34133.1"/>
    </source>
</evidence>
<proteinExistence type="predicted"/>
<comment type="caution">
    <text evidence="1">The sequence shown here is derived from an EMBL/GenBank/DDBJ whole genome shotgun (WGS) entry which is preliminary data.</text>
</comment>
<dbReference type="SUPFAM" id="SSF53756">
    <property type="entry name" value="UDP-Glycosyltransferase/glycogen phosphorylase"/>
    <property type="match status" value="1"/>
</dbReference>
<gene>
    <name evidence="1" type="ORF">CO184_00495</name>
</gene>
<sequence>MKTQKLNILIITGIFPPRIGGPAQYAKETRDQFVRMGHSAKVLTYGHESTLPTGIRHLYFFFRTVFNLRGIDFVFALDTFSVGFPGVLASKIFNKKIIIRTGGDFLWEGYVERTGDLVLLKNFYETRRGNFNLKEKIIFKITKWTLNNANTLVFSTNWQREIFKTAYGLNFDKTKIVENFYGEKIESLEPASKIFLAATRPLKWKNTARLKETFEKARSVDPEIVLDLKGAPYDEFLKKIQRCYAVIVVSLGDISPNMILDSVRANKPFLLTKENGIMDRVEDIGVFANPENTEDIKEKILFLANEENYKKQKEKIESFNFTHSWNEICIEILEIANKTK</sequence>
<evidence type="ECO:0008006" key="3">
    <source>
        <dbReference type="Google" id="ProtNLM"/>
    </source>
</evidence>